<organism evidence="1">
    <name type="scientific">Siphoviridae sp. ct0Wl9</name>
    <dbReference type="NCBI Taxonomy" id="2827763"/>
    <lineage>
        <taxon>Viruses</taxon>
        <taxon>Duplodnaviria</taxon>
        <taxon>Heunggongvirae</taxon>
        <taxon>Uroviricota</taxon>
        <taxon>Caudoviricetes</taxon>
    </lineage>
</organism>
<name>A0A8S5T8K3_9CAUD</name>
<evidence type="ECO:0000313" key="1">
    <source>
        <dbReference type="EMBL" id="DAF59668.1"/>
    </source>
</evidence>
<dbReference type="EMBL" id="BK032775">
    <property type="protein sequence ID" value="DAF59668.1"/>
    <property type="molecule type" value="Genomic_DNA"/>
</dbReference>
<proteinExistence type="predicted"/>
<protein>
    <submittedName>
        <fullName evidence="1">Uncharacterized protein</fullName>
    </submittedName>
</protein>
<accession>A0A8S5T8K3</accession>
<sequence>MLVKIQLKYRKDGDPGQGHCGTAISRSKSEKILLCKLNIGN</sequence>
<reference evidence="1" key="1">
    <citation type="journal article" date="2021" name="Proc. Natl. Acad. Sci. U.S.A.">
        <title>A Catalog of Tens of Thousands of Viruses from Human Metagenomes Reveals Hidden Associations with Chronic Diseases.</title>
        <authorList>
            <person name="Tisza M.J."/>
            <person name="Buck C.B."/>
        </authorList>
    </citation>
    <scope>NUCLEOTIDE SEQUENCE</scope>
    <source>
        <strain evidence="1">Ct0Wl9</strain>
    </source>
</reference>